<dbReference type="EMBL" id="CM055111">
    <property type="protein sequence ID" value="KAJ7519643.1"/>
    <property type="molecule type" value="Genomic_DNA"/>
</dbReference>
<evidence type="ECO:0000313" key="2">
    <source>
        <dbReference type="Proteomes" id="UP001162992"/>
    </source>
</evidence>
<protein>
    <submittedName>
        <fullName evidence="1">Uncharacterized protein</fullName>
    </submittedName>
</protein>
<accession>A0ACC2APX6</accession>
<reference evidence="2" key="1">
    <citation type="journal article" date="2024" name="Proc. Natl. Acad. Sci. U.S.A.">
        <title>Extraordinary preservation of gene collinearity over three hundred million years revealed in homosporous lycophytes.</title>
        <authorList>
            <person name="Li C."/>
            <person name="Wickell D."/>
            <person name="Kuo L.Y."/>
            <person name="Chen X."/>
            <person name="Nie B."/>
            <person name="Liao X."/>
            <person name="Peng D."/>
            <person name="Ji J."/>
            <person name="Jenkins J."/>
            <person name="Williams M."/>
            <person name="Shu S."/>
            <person name="Plott C."/>
            <person name="Barry K."/>
            <person name="Rajasekar S."/>
            <person name="Grimwood J."/>
            <person name="Han X."/>
            <person name="Sun S."/>
            <person name="Hou Z."/>
            <person name="He W."/>
            <person name="Dai G."/>
            <person name="Sun C."/>
            <person name="Schmutz J."/>
            <person name="Leebens-Mack J.H."/>
            <person name="Li F.W."/>
            <person name="Wang L."/>
        </authorList>
    </citation>
    <scope>NUCLEOTIDE SEQUENCE [LARGE SCALE GENOMIC DNA]</scope>
    <source>
        <strain evidence="2">cv. PW_Plant_1</strain>
    </source>
</reference>
<sequence length="624" mass="67513">MAASARTTSLFKEFIKSRWMTMAASFFIMACNGTVYAFGIYSETMKLTLGYNQEQITTIGFYKDLGGNLGIVSGVLQDFTGAWVVILLAAILNVAGSVMIWLGITERIAHPAVWQMSIYHFICFNATAFVNTGIIVTGIKNFPGNRGFVLGLVKGFFGLSGAILAQIYRAIYGDNPSSFVLMIMWLPTIVFLSFMFLIRRQPPTKEGNETRRFIFLLGTSVFLAAFLLVVILVQKLSTVTRKENEILAAIAILILLFPLGMVLYFVMEDRKARATATNASKGAINGRDLEAKSKNLQDANDSKKENLSADQTYSLPASSPAASTSYDNVTAVDQPDVKALAKGFFGGFGQKISRGENHTVLQALLKIDFWLLIIISTCALGTGLMAIDNIGQLGAALGSNSSETSTFVSLISIWNFTGRVSGGFVSEFCLNKYSIPRPVFFALPLAIGCIGHLLFAFAVPGALNVGSIIIGFCYGFQAPILFIIISEIFGLTFFGTLYNLAAMSLPLGTELMSVLVGGKLYDREAAKQQRQHMLATAVGGHMAPAPSPAAHAGQSKALVCIGKQCYQNAFFIMAGVSAFGCILGIILTIRTRAFYKKNAARLTNAPEKGESLDLQLPNNQEGHH</sequence>
<dbReference type="Proteomes" id="UP001162992">
    <property type="component" value="Chromosome 20"/>
</dbReference>
<keyword evidence="2" id="KW-1185">Reference proteome</keyword>
<gene>
    <name evidence="1" type="ORF">O6H91_20G048100</name>
</gene>
<name>A0ACC2APX6_DIPCM</name>
<evidence type="ECO:0000313" key="1">
    <source>
        <dbReference type="EMBL" id="KAJ7519643.1"/>
    </source>
</evidence>
<organism evidence="1 2">
    <name type="scientific">Diphasiastrum complanatum</name>
    <name type="common">Issler's clubmoss</name>
    <name type="synonym">Lycopodium complanatum</name>
    <dbReference type="NCBI Taxonomy" id="34168"/>
    <lineage>
        <taxon>Eukaryota</taxon>
        <taxon>Viridiplantae</taxon>
        <taxon>Streptophyta</taxon>
        <taxon>Embryophyta</taxon>
        <taxon>Tracheophyta</taxon>
        <taxon>Lycopodiopsida</taxon>
        <taxon>Lycopodiales</taxon>
        <taxon>Lycopodiaceae</taxon>
        <taxon>Lycopodioideae</taxon>
        <taxon>Diphasiastrum</taxon>
    </lineage>
</organism>
<proteinExistence type="predicted"/>
<comment type="caution">
    <text evidence="1">The sequence shown here is derived from an EMBL/GenBank/DDBJ whole genome shotgun (WGS) entry which is preliminary data.</text>
</comment>